<evidence type="ECO:0000256" key="1">
    <source>
        <dbReference type="SAM" id="SignalP"/>
    </source>
</evidence>
<dbReference type="AlphaFoldDB" id="A0A426QHK5"/>
<feature type="domain" description="DUF302" evidence="2">
    <location>
        <begin position="72"/>
        <end position="131"/>
    </location>
</feature>
<organism evidence="3 4">
    <name type="scientific">Thiohalobacter thiocyanaticus</name>
    <dbReference type="NCBI Taxonomy" id="585455"/>
    <lineage>
        <taxon>Bacteria</taxon>
        <taxon>Pseudomonadati</taxon>
        <taxon>Pseudomonadota</taxon>
        <taxon>Gammaproteobacteria</taxon>
        <taxon>Thiohalobacterales</taxon>
        <taxon>Thiohalobacteraceae</taxon>
        <taxon>Thiohalobacter</taxon>
    </lineage>
</organism>
<dbReference type="Pfam" id="PF03625">
    <property type="entry name" value="DUF302"/>
    <property type="match status" value="1"/>
</dbReference>
<evidence type="ECO:0000313" key="3">
    <source>
        <dbReference type="EMBL" id="RRQ21239.1"/>
    </source>
</evidence>
<dbReference type="OrthoDB" id="9783833at2"/>
<evidence type="ECO:0000259" key="2">
    <source>
        <dbReference type="Pfam" id="PF03625"/>
    </source>
</evidence>
<evidence type="ECO:0000313" key="4">
    <source>
        <dbReference type="Proteomes" id="UP000287798"/>
    </source>
</evidence>
<comment type="caution">
    <text evidence="3">The sequence shown here is derived from an EMBL/GenBank/DDBJ whole genome shotgun (WGS) entry which is preliminary data.</text>
</comment>
<protein>
    <submittedName>
        <fullName evidence="3">DUF302 domain-containing protein</fullName>
    </submittedName>
</protein>
<proteinExistence type="predicted"/>
<dbReference type="Gene3D" id="3.30.310.70">
    <property type="entry name" value="TT1751-like domain"/>
    <property type="match status" value="1"/>
</dbReference>
<dbReference type="InterPro" id="IPR035923">
    <property type="entry name" value="TT1751-like_sf"/>
</dbReference>
<feature type="chain" id="PRO_5019189539" evidence="1">
    <location>
        <begin position="21"/>
        <end position="168"/>
    </location>
</feature>
<dbReference type="EMBL" id="QZMU01000001">
    <property type="protein sequence ID" value="RRQ21239.1"/>
    <property type="molecule type" value="Genomic_DNA"/>
</dbReference>
<dbReference type="Proteomes" id="UP000287798">
    <property type="component" value="Unassembled WGS sequence"/>
</dbReference>
<dbReference type="InterPro" id="IPR005180">
    <property type="entry name" value="DUF302"/>
</dbReference>
<dbReference type="CDD" id="cd14797">
    <property type="entry name" value="DUF302"/>
    <property type="match status" value="1"/>
</dbReference>
<accession>A0A426QHK5</accession>
<keyword evidence="1" id="KW-0732">Signal</keyword>
<dbReference type="SUPFAM" id="SSF103247">
    <property type="entry name" value="TT1751-like"/>
    <property type="match status" value="1"/>
</dbReference>
<reference evidence="3 4" key="1">
    <citation type="journal article" date="2010" name="Int. J. Syst. Evol. Microbiol.">
        <title>Thiohalobacter thiocyanaticus gen. nov., sp. nov., a moderately halophilic, sulfur-oxidizing gammaproteobacterium from hypersaline lakes, that utilizes thiocyanate.</title>
        <authorList>
            <person name="Sorokin D.Y."/>
            <person name="Kovaleva O.L."/>
            <person name="Tourova T.P."/>
            <person name="Muyzer G."/>
        </authorList>
    </citation>
    <scope>NUCLEOTIDE SEQUENCE [LARGE SCALE GENOMIC DNA]</scope>
    <source>
        <strain evidence="3 4">Hrh1</strain>
    </source>
</reference>
<gene>
    <name evidence="3" type="ORF">D6C00_04235</name>
</gene>
<keyword evidence="4" id="KW-1185">Reference proteome</keyword>
<feature type="signal peptide" evidence="1">
    <location>
        <begin position="1"/>
        <end position="20"/>
    </location>
</feature>
<dbReference type="RefSeq" id="WP_125180453.1">
    <property type="nucleotide sequence ID" value="NZ_QZMU01000001.1"/>
</dbReference>
<sequence>MRNLFTALLLALGLAFSAHAEEAADNGAQRFDIAQTVVRMPLEEGVSVVDAMDFMRSKAAELNMKIVAHQPVSEELKARGVDSGPLHIMQFCNPGDAHRMVMYNAIFAAYMPCRIALVEDSEGQTWLMMLDLDLLIDNTPLSPELKEMAQGINDKLLRIMEAGATGAF</sequence>
<name>A0A426QHK5_9GAMM</name>